<keyword evidence="8" id="KW-0472">Membrane</keyword>
<evidence type="ECO:0000256" key="2">
    <source>
        <dbReference type="ARBA" id="ARBA00007132"/>
    </source>
</evidence>
<comment type="similarity">
    <text evidence="2">Belongs to the TFB2 family.</text>
</comment>
<keyword evidence="3" id="KW-0227">DNA damage</keyword>
<dbReference type="AlphaFoldDB" id="A0A8J4CTJ9"/>
<reference evidence="10" key="1">
    <citation type="journal article" date="2021" name="Proc. Natl. Acad. Sci. U.S.A.">
        <title>Three genomes in the algal genus Volvox reveal the fate of a haploid sex-determining region after a transition to homothallism.</title>
        <authorList>
            <person name="Yamamoto K."/>
            <person name="Hamaji T."/>
            <person name="Kawai-Toyooka H."/>
            <person name="Matsuzaki R."/>
            <person name="Takahashi F."/>
            <person name="Nishimura Y."/>
            <person name="Kawachi M."/>
            <person name="Noguchi H."/>
            <person name="Minakuchi Y."/>
            <person name="Umen J.G."/>
            <person name="Toyoda A."/>
            <person name="Nozaki H."/>
        </authorList>
    </citation>
    <scope>NUCLEOTIDE SEQUENCE</scope>
    <source>
        <strain evidence="10">NIES-3786</strain>
    </source>
</reference>
<evidence type="ECO:0000256" key="3">
    <source>
        <dbReference type="ARBA" id="ARBA00022763"/>
    </source>
</evidence>
<evidence type="ECO:0000256" key="7">
    <source>
        <dbReference type="ARBA" id="ARBA00023242"/>
    </source>
</evidence>
<dbReference type="GO" id="GO:0000439">
    <property type="term" value="C:transcription factor TFIIH core complex"/>
    <property type="evidence" value="ECO:0007669"/>
    <property type="project" value="InterPro"/>
</dbReference>
<dbReference type="PANTHER" id="PTHR13152">
    <property type="entry name" value="TFIIH, POLYPEPTIDE 4"/>
    <property type="match status" value="1"/>
</dbReference>
<dbReference type="PANTHER" id="PTHR13152:SF0">
    <property type="entry name" value="GENERAL TRANSCRIPTION FACTOR IIH SUBUNIT 4"/>
    <property type="match status" value="1"/>
</dbReference>
<dbReference type="OrthoDB" id="364513at2759"/>
<accession>A0A8J4CTJ9</accession>
<keyword evidence="5" id="KW-0804">Transcription</keyword>
<dbReference type="GO" id="GO:0003690">
    <property type="term" value="F:double-stranded DNA binding"/>
    <property type="evidence" value="ECO:0007669"/>
    <property type="project" value="TreeGrafter"/>
</dbReference>
<feature type="transmembrane region" description="Helical" evidence="8">
    <location>
        <begin position="16"/>
        <end position="46"/>
    </location>
</feature>
<evidence type="ECO:0000256" key="5">
    <source>
        <dbReference type="ARBA" id="ARBA00023163"/>
    </source>
</evidence>
<evidence type="ECO:0000256" key="8">
    <source>
        <dbReference type="SAM" id="Phobius"/>
    </source>
</evidence>
<evidence type="ECO:0000313" key="10">
    <source>
        <dbReference type="EMBL" id="GIL88468.1"/>
    </source>
</evidence>
<evidence type="ECO:0000313" key="11">
    <source>
        <dbReference type="Proteomes" id="UP000747110"/>
    </source>
</evidence>
<organism evidence="10 11">
    <name type="scientific">Volvox reticuliferus</name>
    <dbReference type="NCBI Taxonomy" id="1737510"/>
    <lineage>
        <taxon>Eukaryota</taxon>
        <taxon>Viridiplantae</taxon>
        <taxon>Chlorophyta</taxon>
        <taxon>core chlorophytes</taxon>
        <taxon>Chlorophyceae</taxon>
        <taxon>CS clade</taxon>
        <taxon>Chlamydomonadales</taxon>
        <taxon>Volvocaceae</taxon>
        <taxon>Volvox</taxon>
    </lineage>
</organism>
<feature type="domain" description="Transcription factor Tfb2 C-terminal" evidence="9">
    <location>
        <begin position="150"/>
        <end position="216"/>
    </location>
</feature>
<dbReference type="Pfam" id="PF18307">
    <property type="entry name" value="Tfb2_C"/>
    <property type="match status" value="1"/>
</dbReference>
<keyword evidence="7" id="KW-0539">Nucleus</keyword>
<dbReference type="InterPro" id="IPR040662">
    <property type="entry name" value="Tfb2_C"/>
</dbReference>
<keyword evidence="8" id="KW-1133">Transmembrane helix</keyword>
<evidence type="ECO:0000256" key="1">
    <source>
        <dbReference type="ARBA" id="ARBA00004123"/>
    </source>
</evidence>
<dbReference type="Proteomes" id="UP000747110">
    <property type="component" value="Unassembled WGS sequence"/>
</dbReference>
<keyword evidence="4" id="KW-0805">Transcription regulation</keyword>
<dbReference type="InterPro" id="IPR004598">
    <property type="entry name" value="TFIIH_p52/Tfb2"/>
</dbReference>
<sequence length="225" mass="25369">MARDERDVARDERMRVYIGVCVCVCLCMRVCVCVCVWLCCMCVYGNGCSNKEHHMIFRHSLGPRNLTPKLTSSTPQPHPTSCICRTARSHFRFHPQTPNPSPFPPSPVTLTSLKIMTPSIKEKTQFPISPTSPRPSPVLGGNNVSQVVSDQIRLWEASMNRLRADAAVLYEKMENRELFERAVAFARSSGTLLWEDSAKMKFVALDAGHEAMKGFIVRAKQEIRQ</sequence>
<name>A0A8J4CTJ9_9CHLO</name>
<keyword evidence="11" id="KW-1185">Reference proteome</keyword>
<dbReference type="EMBL" id="BNCP01000045">
    <property type="protein sequence ID" value="GIL88468.1"/>
    <property type="molecule type" value="Genomic_DNA"/>
</dbReference>
<dbReference type="Gene3D" id="3.30.70.2610">
    <property type="match status" value="1"/>
</dbReference>
<evidence type="ECO:0000259" key="9">
    <source>
        <dbReference type="Pfam" id="PF18307"/>
    </source>
</evidence>
<keyword evidence="6" id="KW-0234">DNA repair</keyword>
<comment type="subcellular location">
    <subcellularLocation>
        <location evidence="1">Nucleus</location>
    </subcellularLocation>
</comment>
<dbReference type="GO" id="GO:0006289">
    <property type="term" value="P:nucleotide-excision repair"/>
    <property type="evidence" value="ECO:0007669"/>
    <property type="project" value="InterPro"/>
</dbReference>
<protein>
    <recommendedName>
        <fullName evidence="9">Transcription factor Tfb2 C-terminal domain-containing protein</fullName>
    </recommendedName>
</protein>
<evidence type="ECO:0000256" key="6">
    <source>
        <dbReference type="ARBA" id="ARBA00023204"/>
    </source>
</evidence>
<gene>
    <name evidence="10" type="ORF">Vretifemale_16441</name>
</gene>
<dbReference type="GO" id="GO:0005675">
    <property type="term" value="C:transcription factor TFIIH holo complex"/>
    <property type="evidence" value="ECO:0007669"/>
    <property type="project" value="TreeGrafter"/>
</dbReference>
<comment type="caution">
    <text evidence="10">The sequence shown here is derived from an EMBL/GenBank/DDBJ whole genome shotgun (WGS) entry which is preliminary data.</text>
</comment>
<proteinExistence type="inferred from homology"/>
<evidence type="ECO:0000256" key="4">
    <source>
        <dbReference type="ARBA" id="ARBA00023015"/>
    </source>
</evidence>
<keyword evidence="8" id="KW-0812">Transmembrane</keyword>
<dbReference type="GO" id="GO:0001671">
    <property type="term" value="F:ATPase activator activity"/>
    <property type="evidence" value="ECO:0007669"/>
    <property type="project" value="InterPro"/>
</dbReference>